<evidence type="ECO:0000256" key="1">
    <source>
        <dbReference type="SAM" id="MobiDB-lite"/>
    </source>
</evidence>
<evidence type="ECO:0000313" key="3">
    <source>
        <dbReference type="Proteomes" id="UP000800038"/>
    </source>
</evidence>
<proteinExistence type="predicted"/>
<name>A0A6A5SV34_9PLEO</name>
<dbReference type="AlphaFoldDB" id="A0A6A5SV34"/>
<feature type="compositionally biased region" description="Basic and acidic residues" evidence="1">
    <location>
        <begin position="1"/>
        <end position="11"/>
    </location>
</feature>
<reference evidence="2" key="1">
    <citation type="journal article" date="2020" name="Stud. Mycol.">
        <title>101 Dothideomycetes genomes: a test case for predicting lifestyles and emergence of pathogens.</title>
        <authorList>
            <person name="Haridas S."/>
            <person name="Albert R."/>
            <person name="Binder M."/>
            <person name="Bloem J."/>
            <person name="Labutti K."/>
            <person name="Salamov A."/>
            <person name="Andreopoulos B."/>
            <person name="Baker S."/>
            <person name="Barry K."/>
            <person name="Bills G."/>
            <person name="Bluhm B."/>
            <person name="Cannon C."/>
            <person name="Castanera R."/>
            <person name="Culley D."/>
            <person name="Daum C."/>
            <person name="Ezra D."/>
            <person name="Gonzalez J."/>
            <person name="Henrissat B."/>
            <person name="Kuo A."/>
            <person name="Liang C."/>
            <person name="Lipzen A."/>
            <person name="Lutzoni F."/>
            <person name="Magnuson J."/>
            <person name="Mondo S."/>
            <person name="Nolan M."/>
            <person name="Ohm R."/>
            <person name="Pangilinan J."/>
            <person name="Park H.-J."/>
            <person name="Ramirez L."/>
            <person name="Alfaro M."/>
            <person name="Sun H."/>
            <person name="Tritt A."/>
            <person name="Yoshinaga Y."/>
            <person name="Zwiers L.-H."/>
            <person name="Turgeon B."/>
            <person name="Goodwin S."/>
            <person name="Spatafora J."/>
            <person name="Crous P."/>
            <person name="Grigoriev I."/>
        </authorList>
    </citation>
    <scope>NUCLEOTIDE SEQUENCE</scope>
    <source>
        <strain evidence="2">CBS 161.51</strain>
    </source>
</reference>
<protein>
    <submittedName>
        <fullName evidence="2">Uncharacterized protein</fullName>
    </submittedName>
</protein>
<accession>A0A6A5SV34</accession>
<gene>
    <name evidence="2" type="ORF">EJ02DRAFT_420340</name>
</gene>
<keyword evidence="3" id="KW-1185">Reference proteome</keyword>
<dbReference type="Proteomes" id="UP000800038">
    <property type="component" value="Unassembled WGS sequence"/>
</dbReference>
<organism evidence="2 3">
    <name type="scientific">Clathrospora elynae</name>
    <dbReference type="NCBI Taxonomy" id="706981"/>
    <lineage>
        <taxon>Eukaryota</taxon>
        <taxon>Fungi</taxon>
        <taxon>Dikarya</taxon>
        <taxon>Ascomycota</taxon>
        <taxon>Pezizomycotina</taxon>
        <taxon>Dothideomycetes</taxon>
        <taxon>Pleosporomycetidae</taxon>
        <taxon>Pleosporales</taxon>
        <taxon>Diademaceae</taxon>
        <taxon>Clathrospora</taxon>
    </lineage>
</organism>
<dbReference type="EMBL" id="ML976016">
    <property type="protein sequence ID" value="KAF1944525.1"/>
    <property type="molecule type" value="Genomic_DNA"/>
</dbReference>
<sequence length="63" mass="6665">MGSCSSKRDYDPAYAAPQPYTGPPGPNNDAWAAEQWRKEQKKKKKIKKILGAGGGAASAIAAM</sequence>
<feature type="region of interest" description="Disordered" evidence="1">
    <location>
        <begin position="1"/>
        <end position="33"/>
    </location>
</feature>
<evidence type="ECO:0000313" key="2">
    <source>
        <dbReference type="EMBL" id="KAF1944525.1"/>
    </source>
</evidence>